<sequence length="245" mass="28764">MDMLNILPVHQQSLFFDLNRNCSSLLYDSSKDVVQVKLPDEDQPWKENLPLYMPVDCKWNSSAKRIISRGAKEPSEDKRPKNPLGRQGVSGRGKFQHLGENAFVLPVIVRRVGDQLQVVVQENSQAPFSIPLPWIPYPSYFYEDPVGRNLTRYLHKMWLDAYEDSGHFEYFMSAEQDIIYAGPIRHKHNTDNAWLSIRFSVIDDSKYEFMSEFPSFSEFYWRNITEQELTHIKQHYVDVKKQTLL</sequence>
<dbReference type="OrthoDB" id="10485005at2759"/>
<organism evidence="2 3">
    <name type="scientific">Trichuris trichiura</name>
    <name type="common">Whipworm</name>
    <name type="synonym">Trichocephalus trichiurus</name>
    <dbReference type="NCBI Taxonomy" id="36087"/>
    <lineage>
        <taxon>Eukaryota</taxon>
        <taxon>Metazoa</taxon>
        <taxon>Ecdysozoa</taxon>
        <taxon>Nematoda</taxon>
        <taxon>Enoplea</taxon>
        <taxon>Dorylaimia</taxon>
        <taxon>Trichinellida</taxon>
        <taxon>Trichuridae</taxon>
        <taxon>Trichuris</taxon>
    </lineage>
</organism>
<dbReference type="Proteomes" id="UP000030665">
    <property type="component" value="Unassembled WGS sequence"/>
</dbReference>
<accession>A0A077YVK0</accession>
<feature type="region of interest" description="Disordered" evidence="1">
    <location>
        <begin position="68"/>
        <end position="93"/>
    </location>
</feature>
<evidence type="ECO:0000313" key="3">
    <source>
        <dbReference type="Proteomes" id="UP000030665"/>
    </source>
</evidence>
<keyword evidence="3" id="KW-1185">Reference proteome</keyword>
<evidence type="ECO:0000256" key="1">
    <source>
        <dbReference type="SAM" id="MobiDB-lite"/>
    </source>
</evidence>
<reference evidence="2" key="1">
    <citation type="submission" date="2014-01" db="EMBL/GenBank/DDBJ databases">
        <authorList>
            <person name="Aslett M."/>
        </authorList>
    </citation>
    <scope>NUCLEOTIDE SEQUENCE</scope>
</reference>
<dbReference type="AlphaFoldDB" id="A0A077YVK0"/>
<reference evidence="2" key="2">
    <citation type="submission" date="2014-03" db="EMBL/GenBank/DDBJ databases">
        <title>The whipworm genome and dual-species transcriptomics of an intimate host-pathogen interaction.</title>
        <authorList>
            <person name="Foth B.J."/>
            <person name="Tsai I.J."/>
            <person name="Reid A.J."/>
            <person name="Bancroft A.J."/>
            <person name="Nichol S."/>
            <person name="Tracey A."/>
            <person name="Holroyd N."/>
            <person name="Cotton J.A."/>
            <person name="Stanley E.J."/>
            <person name="Zarowiecki M."/>
            <person name="Liu J.Z."/>
            <person name="Huckvale T."/>
            <person name="Cooper P.J."/>
            <person name="Grencis R.K."/>
            <person name="Berriman M."/>
        </authorList>
    </citation>
    <scope>NUCLEOTIDE SEQUENCE [LARGE SCALE GENOMIC DNA]</scope>
</reference>
<dbReference type="EMBL" id="HG805809">
    <property type="protein sequence ID" value="CDW51791.1"/>
    <property type="molecule type" value="Genomic_DNA"/>
</dbReference>
<gene>
    <name evidence="2" type="ORF">TTRE_0000005001</name>
</gene>
<feature type="compositionally biased region" description="Basic and acidic residues" evidence="1">
    <location>
        <begin position="70"/>
        <end position="80"/>
    </location>
</feature>
<evidence type="ECO:0000313" key="2">
    <source>
        <dbReference type="EMBL" id="CDW51791.1"/>
    </source>
</evidence>
<proteinExistence type="predicted"/>
<name>A0A077YVK0_TRITR</name>
<protein>
    <submittedName>
        <fullName evidence="2">Uncharacterized protein</fullName>
    </submittedName>
</protein>